<dbReference type="EMBL" id="JARK01001353">
    <property type="protein sequence ID" value="EYC22155.1"/>
    <property type="molecule type" value="Genomic_DNA"/>
</dbReference>
<evidence type="ECO:0000313" key="4">
    <source>
        <dbReference type="Proteomes" id="UP000024635"/>
    </source>
</evidence>
<reference evidence="4" key="1">
    <citation type="journal article" date="2015" name="Nat. Genet.">
        <title>The genome and transcriptome of the zoonotic hookworm Ancylostoma ceylanicum identify infection-specific gene families.</title>
        <authorList>
            <person name="Schwarz E.M."/>
            <person name="Hu Y."/>
            <person name="Antoshechkin I."/>
            <person name="Miller M.M."/>
            <person name="Sternberg P.W."/>
            <person name="Aroian R.V."/>
        </authorList>
    </citation>
    <scope>NUCLEOTIDE SEQUENCE</scope>
    <source>
        <strain evidence="4">HY135</strain>
    </source>
</reference>
<keyword evidence="4" id="KW-1185">Reference proteome</keyword>
<keyword evidence="2" id="KW-0472">Membrane</keyword>
<keyword evidence="2" id="KW-1133">Transmembrane helix</keyword>
<dbReference type="Proteomes" id="UP000024635">
    <property type="component" value="Unassembled WGS sequence"/>
</dbReference>
<evidence type="ECO:0000313" key="3">
    <source>
        <dbReference type="EMBL" id="EYC22155.1"/>
    </source>
</evidence>
<keyword evidence="2" id="KW-0812">Transmembrane</keyword>
<organism evidence="3 4">
    <name type="scientific">Ancylostoma ceylanicum</name>
    <dbReference type="NCBI Taxonomy" id="53326"/>
    <lineage>
        <taxon>Eukaryota</taxon>
        <taxon>Metazoa</taxon>
        <taxon>Ecdysozoa</taxon>
        <taxon>Nematoda</taxon>
        <taxon>Chromadorea</taxon>
        <taxon>Rhabditida</taxon>
        <taxon>Rhabditina</taxon>
        <taxon>Rhabditomorpha</taxon>
        <taxon>Strongyloidea</taxon>
        <taxon>Ancylostomatidae</taxon>
        <taxon>Ancylostomatinae</taxon>
        <taxon>Ancylostoma</taxon>
    </lineage>
</organism>
<feature type="region of interest" description="Disordered" evidence="1">
    <location>
        <begin position="1"/>
        <end position="20"/>
    </location>
</feature>
<dbReference type="AlphaFoldDB" id="A0A016V3Z0"/>
<proteinExistence type="predicted"/>
<feature type="transmembrane region" description="Helical" evidence="2">
    <location>
        <begin position="53"/>
        <end position="72"/>
    </location>
</feature>
<evidence type="ECO:0000256" key="1">
    <source>
        <dbReference type="SAM" id="MobiDB-lite"/>
    </source>
</evidence>
<name>A0A016V3Z0_9BILA</name>
<accession>A0A016V3Z0</accession>
<protein>
    <submittedName>
        <fullName evidence="3">Uncharacterized protein</fullName>
    </submittedName>
</protein>
<comment type="caution">
    <text evidence="3">The sequence shown here is derived from an EMBL/GenBank/DDBJ whole genome shotgun (WGS) entry which is preliminary data.</text>
</comment>
<sequence>MCREAIAPVQRSPRYRSHDRAAGGRDLNLITSAYRLSIGSERRLPSFLRLFRLVRPFPVLINHFPFFAAILITFINTYLYHILLFVGASFYYISAHEA</sequence>
<gene>
    <name evidence="3" type="primary">Acey_s0017.g3183</name>
    <name evidence="3" type="ORF">Y032_0017g3183</name>
</gene>
<evidence type="ECO:0000256" key="2">
    <source>
        <dbReference type="SAM" id="Phobius"/>
    </source>
</evidence>